<accession>A0ACB7ZN17</accession>
<dbReference type="EMBL" id="CM037159">
    <property type="protein sequence ID" value="KAH7867273.1"/>
    <property type="molecule type" value="Genomic_DNA"/>
</dbReference>
<protein>
    <submittedName>
        <fullName evidence="1">Uncharacterized protein</fullName>
    </submittedName>
</protein>
<keyword evidence="2" id="KW-1185">Reference proteome</keyword>
<proteinExistence type="predicted"/>
<reference evidence="1 2" key="1">
    <citation type="journal article" date="2021" name="Hortic Res">
        <title>High-quality reference genome and annotation aids understanding of berry development for evergreen blueberry (Vaccinium darrowii).</title>
        <authorList>
            <person name="Yu J."/>
            <person name="Hulse-Kemp A.M."/>
            <person name="Babiker E."/>
            <person name="Staton M."/>
        </authorList>
    </citation>
    <scope>NUCLEOTIDE SEQUENCE [LARGE SCALE GENOMIC DNA]</scope>
    <source>
        <strain evidence="2">cv. NJ 8807/NJ 8810</strain>
        <tissue evidence="1">Young leaf</tissue>
    </source>
</reference>
<dbReference type="Proteomes" id="UP000828048">
    <property type="component" value="Chromosome 9"/>
</dbReference>
<comment type="caution">
    <text evidence="1">The sequence shown here is derived from an EMBL/GenBank/DDBJ whole genome shotgun (WGS) entry which is preliminary data.</text>
</comment>
<evidence type="ECO:0000313" key="2">
    <source>
        <dbReference type="Proteomes" id="UP000828048"/>
    </source>
</evidence>
<evidence type="ECO:0000313" key="1">
    <source>
        <dbReference type="EMBL" id="KAH7867273.1"/>
    </source>
</evidence>
<organism evidence="1 2">
    <name type="scientific">Vaccinium darrowii</name>
    <dbReference type="NCBI Taxonomy" id="229202"/>
    <lineage>
        <taxon>Eukaryota</taxon>
        <taxon>Viridiplantae</taxon>
        <taxon>Streptophyta</taxon>
        <taxon>Embryophyta</taxon>
        <taxon>Tracheophyta</taxon>
        <taxon>Spermatophyta</taxon>
        <taxon>Magnoliopsida</taxon>
        <taxon>eudicotyledons</taxon>
        <taxon>Gunneridae</taxon>
        <taxon>Pentapetalae</taxon>
        <taxon>asterids</taxon>
        <taxon>Ericales</taxon>
        <taxon>Ericaceae</taxon>
        <taxon>Vaccinioideae</taxon>
        <taxon>Vaccinieae</taxon>
        <taxon>Vaccinium</taxon>
    </lineage>
</organism>
<gene>
    <name evidence="1" type="ORF">Vadar_031176</name>
</gene>
<sequence length="224" mass="24738">MPSPGEPFAGPGLPFQSDPDQDHQCLSPQMDLHQERQCLSPQMDVMLPCQVGPKWVEAFLFTKFVSTCLVFEDGYTVSIVFDGNDLNMNPRSILPLFGSSDFMVLDTSQSVFFTVSFLPSQDCEIKRLTGGGFGFWDVELAGAMFDKHKSFAVDLKGNVYVPDQGNLAIRKISNKIALVSYIYIAFQINCEAFGLVEHGSGQLSIPKPETASSLPLDLTIYAYN</sequence>
<name>A0ACB7ZN17_9ERIC</name>